<gene>
    <name evidence="2" type="ORF">EUGRSUZ_A01978</name>
</gene>
<keyword evidence="1" id="KW-0472">Membrane</keyword>
<reference evidence="2" key="1">
    <citation type="submission" date="2013-07" db="EMBL/GenBank/DDBJ databases">
        <title>The genome of Eucalyptus grandis.</title>
        <authorList>
            <person name="Schmutz J."/>
            <person name="Hayes R."/>
            <person name="Myburg A."/>
            <person name="Tuskan G."/>
            <person name="Grattapaglia D."/>
            <person name="Rokhsar D.S."/>
        </authorList>
    </citation>
    <scope>NUCLEOTIDE SEQUENCE</scope>
    <source>
        <tissue evidence="2">Leaf extractions</tissue>
    </source>
</reference>
<accession>A0A059DGW5</accession>
<keyword evidence="1" id="KW-1133">Transmembrane helix</keyword>
<dbReference type="Gramene" id="KCW89719">
    <property type="protein sequence ID" value="KCW89719"/>
    <property type="gene ID" value="EUGRSUZ_A01978"/>
</dbReference>
<organism evidence="2">
    <name type="scientific">Eucalyptus grandis</name>
    <name type="common">Flooded gum</name>
    <dbReference type="NCBI Taxonomy" id="71139"/>
    <lineage>
        <taxon>Eukaryota</taxon>
        <taxon>Viridiplantae</taxon>
        <taxon>Streptophyta</taxon>
        <taxon>Embryophyta</taxon>
        <taxon>Tracheophyta</taxon>
        <taxon>Spermatophyta</taxon>
        <taxon>Magnoliopsida</taxon>
        <taxon>eudicotyledons</taxon>
        <taxon>Gunneridae</taxon>
        <taxon>Pentapetalae</taxon>
        <taxon>rosids</taxon>
        <taxon>malvids</taxon>
        <taxon>Myrtales</taxon>
        <taxon>Myrtaceae</taxon>
        <taxon>Myrtoideae</taxon>
        <taxon>Eucalypteae</taxon>
        <taxon>Eucalyptus</taxon>
    </lineage>
</organism>
<dbReference type="InParanoid" id="A0A059DGW5"/>
<dbReference type="EMBL" id="KK198753">
    <property type="protein sequence ID" value="KCW89719.1"/>
    <property type="molecule type" value="Genomic_DNA"/>
</dbReference>
<dbReference type="AlphaFoldDB" id="A0A059DGW5"/>
<sequence>MVFSASSYQIREIGELVHGFGHLKKKKNKERERKNSSGAITREMKGKLGTKRLKRLEAPVFFLSSILFGFWFFYSGKISYFTSKG</sequence>
<evidence type="ECO:0000313" key="2">
    <source>
        <dbReference type="EMBL" id="KCW89719.1"/>
    </source>
</evidence>
<evidence type="ECO:0000256" key="1">
    <source>
        <dbReference type="SAM" id="Phobius"/>
    </source>
</evidence>
<proteinExistence type="predicted"/>
<name>A0A059DGW5_EUCGR</name>
<protein>
    <submittedName>
        <fullName evidence="2">Uncharacterized protein</fullName>
    </submittedName>
</protein>
<keyword evidence="1" id="KW-0812">Transmembrane</keyword>
<feature type="transmembrane region" description="Helical" evidence="1">
    <location>
        <begin position="56"/>
        <end position="74"/>
    </location>
</feature>